<dbReference type="InterPro" id="IPR027417">
    <property type="entry name" value="P-loop_NTPase"/>
</dbReference>
<dbReference type="Gene3D" id="1.10.10.60">
    <property type="entry name" value="Homeodomain-like"/>
    <property type="match status" value="1"/>
</dbReference>
<dbReference type="SUPFAM" id="SSF52540">
    <property type="entry name" value="P-loop containing nucleoside triphosphate hydrolases"/>
    <property type="match status" value="1"/>
</dbReference>
<dbReference type="InterPro" id="IPR009057">
    <property type="entry name" value="Homeodomain-like_sf"/>
</dbReference>
<keyword evidence="4" id="KW-0804">Transcription</keyword>
<organism evidence="6 7">
    <name type="scientific">Duncaniella muris</name>
    <dbReference type="NCBI Taxonomy" id="2094150"/>
    <lineage>
        <taxon>Bacteria</taxon>
        <taxon>Pseudomonadati</taxon>
        <taxon>Bacteroidota</taxon>
        <taxon>Bacteroidia</taxon>
        <taxon>Bacteroidales</taxon>
        <taxon>Muribaculaceae</taxon>
        <taxon>Duncaniella</taxon>
    </lineage>
</organism>
<dbReference type="Gene3D" id="3.40.50.300">
    <property type="entry name" value="P-loop containing nucleotide triphosphate hydrolases"/>
    <property type="match status" value="1"/>
</dbReference>
<dbReference type="PROSITE" id="PS50045">
    <property type="entry name" value="SIGMA54_INTERACT_4"/>
    <property type="match status" value="1"/>
</dbReference>
<dbReference type="GO" id="GO:0006355">
    <property type="term" value="P:regulation of DNA-templated transcription"/>
    <property type="evidence" value="ECO:0007669"/>
    <property type="project" value="InterPro"/>
</dbReference>
<evidence type="ECO:0000256" key="4">
    <source>
        <dbReference type="ARBA" id="ARBA00023163"/>
    </source>
</evidence>
<dbReference type="Proteomes" id="UP000244905">
    <property type="component" value="Unassembled WGS sequence"/>
</dbReference>
<evidence type="ECO:0000256" key="2">
    <source>
        <dbReference type="ARBA" id="ARBA00022840"/>
    </source>
</evidence>
<name>A0A2V1IKF2_9BACT</name>
<evidence type="ECO:0000256" key="3">
    <source>
        <dbReference type="ARBA" id="ARBA00023015"/>
    </source>
</evidence>
<keyword evidence="7" id="KW-1185">Reference proteome</keyword>
<keyword evidence="3" id="KW-0805">Transcription regulation</keyword>
<dbReference type="SUPFAM" id="SSF46689">
    <property type="entry name" value="Homeodomain-like"/>
    <property type="match status" value="1"/>
</dbReference>
<dbReference type="InterPro" id="IPR002078">
    <property type="entry name" value="Sigma_54_int"/>
</dbReference>
<keyword evidence="1" id="KW-0547">Nucleotide-binding</keyword>
<dbReference type="Pfam" id="PF02954">
    <property type="entry name" value="HTH_8"/>
    <property type="match status" value="1"/>
</dbReference>
<feature type="domain" description="Sigma-54 factor interaction" evidence="5">
    <location>
        <begin position="146"/>
        <end position="376"/>
    </location>
</feature>
<dbReference type="AlphaFoldDB" id="A0A2V1IKF2"/>
<dbReference type="CDD" id="cd00009">
    <property type="entry name" value="AAA"/>
    <property type="match status" value="1"/>
</dbReference>
<dbReference type="GO" id="GO:0043565">
    <property type="term" value="F:sequence-specific DNA binding"/>
    <property type="evidence" value="ECO:0007669"/>
    <property type="project" value="InterPro"/>
</dbReference>
<dbReference type="Pfam" id="PF00158">
    <property type="entry name" value="Sigma54_activat"/>
    <property type="match status" value="1"/>
</dbReference>
<protein>
    <submittedName>
        <fullName evidence="6">Sigma-54-dependent Fis family transcriptional regulator</fullName>
    </submittedName>
</protein>
<evidence type="ECO:0000313" key="6">
    <source>
        <dbReference type="EMBL" id="PWB01818.1"/>
    </source>
</evidence>
<dbReference type="InterPro" id="IPR058031">
    <property type="entry name" value="AAA_lid_NorR"/>
</dbReference>
<dbReference type="PRINTS" id="PR01590">
    <property type="entry name" value="HTHFIS"/>
</dbReference>
<evidence type="ECO:0000259" key="5">
    <source>
        <dbReference type="PROSITE" id="PS50045"/>
    </source>
</evidence>
<dbReference type="EMBL" id="PUEC01000018">
    <property type="protein sequence ID" value="PWB01818.1"/>
    <property type="molecule type" value="Genomic_DNA"/>
</dbReference>
<accession>A0A2V1IKF2</accession>
<evidence type="ECO:0000313" key="7">
    <source>
        <dbReference type="Proteomes" id="UP000244905"/>
    </source>
</evidence>
<comment type="caution">
    <text evidence="6">The sequence shown here is derived from an EMBL/GenBank/DDBJ whole genome shotgun (WGS) entry which is preliminary data.</text>
</comment>
<dbReference type="Gene3D" id="1.10.8.60">
    <property type="match status" value="1"/>
</dbReference>
<sequence length="445" mass="49843">MAKSFLTLPESLMNIDNDPPSNRSLLIYSSQIEDGKKMEEVFSKPGRKIQTTNSISTAKKILERSDCTMLIVAVSGKDCDGIKLLEWTNDTILGIKKVGVAMTESPDIYNKVYKLGADHCFYFDSLVVDRLTIAIEKCHKEDQRWFQRNSNAFQGCSRRINIESNSNSTLLLSGPQGVGKSAIARVIHDSSPRRSGPFVVAECAHYLSATESMDIFRGKETGVKHPLYRNQQGLLAQANGGTLYIHEVCMLPLHVQEVLATVIQRGVFTPQNLTKEIKFTGRIILSTKVNLAEKVRDGDFSEALFHCIHSNVVIVPPLSDCQDDIIPLAECFIKQICAESGIKSPRLTKGAINKLTNHIWTGNVRELFSTISRACYEFRGETLGKDDIVLNEIPKNRESHTRHYRVQRALRQTKGNKAQAAMLLGINRSTLYAWIKAEGIPKDYR</sequence>
<dbReference type="GO" id="GO:0005524">
    <property type="term" value="F:ATP binding"/>
    <property type="evidence" value="ECO:0007669"/>
    <property type="project" value="UniProtKB-KW"/>
</dbReference>
<proteinExistence type="predicted"/>
<dbReference type="InterPro" id="IPR002197">
    <property type="entry name" value="HTH_Fis"/>
</dbReference>
<keyword evidence="2" id="KW-0067">ATP-binding</keyword>
<dbReference type="Pfam" id="PF25601">
    <property type="entry name" value="AAA_lid_14"/>
    <property type="match status" value="1"/>
</dbReference>
<dbReference type="PANTHER" id="PTHR32071">
    <property type="entry name" value="TRANSCRIPTIONAL REGULATORY PROTEIN"/>
    <property type="match status" value="1"/>
</dbReference>
<evidence type="ECO:0000256" key="1">
    <source>
        <dbReference type="ARBA" id="ARBA00022741"/>
    </source>
</evidence>
<gene>
    <name evidence="6" type="ORF">C5O23_08605</name>
</gene>
<reference evidence="7" key="1">
    <citation type="submission" date="2018-02" db="EMBL/GenBank/DDBJ databases">
        <authorList>
            <person name="Clavel T."/>
            <person name="Strowig T."/>
        </authorList>
    </citation>
    <scope>NUCLEOTIDE SEQUENCE [LARGE SCALE GENOMIC DNA]</scope>
    <source>
        <strain evidence="7">DSM 103720</strain>
    </source>
</reference>